<dbReference type="AlphaFoldDB" id="A0AA40KBL9"/>
<reference evidence="2" key="1">
    <citation type="submission" date="2023-06" db="EMBL/GenBank/DDBJ databases">
        <title>Genome-scale phylogeny and comparative genomics of the fungal order Sordariales.</title>
        <authorList>
            <consortium name="Lawrence Berkeley National Laboratory"/>
            <person name="Hensen N."/>
            <person name="Bonometti L."/>
            <person name="Westerberg I."/>
            <person name="Brannstrom I.O."/>
            <person name="Guillou S."/>
            <person name="Cros-Aarteil S."/>
            <person name="Calhoun S."/>
            <person name="Haridas S."/>
            <person name="Kuo A."/>
            <person name="Mondo S."/>
            <person name="Pangilinan J."/>
            <person name="Riley R."/>
            <person name="LaButti K."/>
            <person name="Andreopoulos B."/>
            <person name="Lipzen A."/>
            <person name="Chen C."/>
            <person name="Yanf M."/>
            <person name="Daum C."/>
            <person name="Ng V."/>
            <person name="Clum A."/>
            <person name="Steindorff A."/>
            <person name="Ohm R."/>
            <person name="Martin F."/>
            <person name="Silar P."/>
            <person name="Natvig D."/>
            <person name="Lalanne C."/>
            <person name="Gautier V."/>
            <person name="Ament-velasquez S.L."/>
            <person name="Kruys A."/>
            <person name="Hutchinson M.I."/>
            <person name="Powell A.J."/>
            <person name="Barry K."/>
            <person name="Miller A.N."/>
            <person name="Grigoriev I.V."/>
            <person name="Debuchy R."/>
            <person name="Gladieux P."/>
            <person name="Thoren M.H."/>
            <person name="Johannesson H."/>
        </authorList>
    </citation>
    <scope>NUCLEOTIDE SEQUENCE</scope>
    <source>
        <strain evidence="2">SMH3187-1</strain>
    </source>
</reference>
<evidence type="ECO:0000313" key="2">
    <source>
        <dbReference type="EMBL" id="KAK0752792.1"/>
    </source>
</evidence>
<evidence type="ECO:0000256" key="1">
    <source>
        <dbReference type="SAM" id="MobiDB-lite"/>
    </source>
</evidence>
<organism evidence="2 3">
    <name type="scientific">Schizothecium vesticola</name>
    <dbReference type="NCBI Taxonomy" id="314040"/>
    <lineage>
        <taxon>Eukaryota</taxon>
        <taxon>Fungi</taxon>
        <taxon>Dikarya</taxon>
        <taxon>Ascomycota</taxon>
        <taxon>Pezizomycotina</taxon>
        <taxon>Sordariomycetes</taxon>
        <taxon>Sordariomycetidae</taxon>
        <taxon>Sordariales</taxon>
        <taxon>Schizotheciaceae</taxon>
        <taxon>Schizothecium</taxon>
    </lineage>
</organism>
<feature type="compositionally biased region" description="Low complexity" evidence="1">
    <location>
        <begin position="101"/>
        <end position="117"/>
    </location>
</feature>
<name>A0AA40KBL9_9PEZI</name>
<sequence length="180" mass="20208">MTAFQLPALRNHQSHPAFNCSICLPSRPRASQLHQYHRLELLPPIVTHARVSPTFHRAQLLMRQAPVSKPADQKFGAPRTRCRTGRFPPQASRRHRCSRGSISTSTRTPPSPTATPATSSQYLISLYPFVSAHRPHTSTYTDTRFPTPMSLPPTPEHPPPFMYPMYSSLPGHRPANMVPT</sequence>
<evidence type="ECO:0000313" key="3">
    <source>
        <dbReference type="Proteomes" id="UP001172155"/>
    </source>
</evidence>
<proteinExistence type="predicted"/>
<dbReference type="EMBL" id="JAUKUD010000001">
    <property type="protein sequence ID" value="KAK0752792.1"/>
    <property type="molecule type" value="Genomic_DNA"/>
</dbReference>
<gene>
    <name evidence="2" type="ORF">B0T18DRAFT_2522</name>
</gene>
<protein>
    <submittedName>
        <fullName evidence="2">Uncharacterized protein</fullName>
    </submittedName>
</protein>
<comment type="caution">
    <text evidence="2">The sequence shown here is derived from an EMBL/GenBank/DDBJ whole genome shotgun (WGS) entry which is preliminary data.</text>
</comment>
<accession>A0AA40KBL9</accession>
<keyword evidence="3" id="KW-1185">Reference proteome</keyword>
<feature type="region of interest" description="Disordered" evidence="1">
    <location>
        <begin position="67"/>
        <end position="117"/>
    </location>
</feature>
<dbReference type="Proteomes" id="UP001172155">
    <property type="component" value="Unassembled WGS sequence"/>
</dbReference>